<keyword evidence="2" id="KW-1185">Reference proteome</keyword>
<dbReference type="EMBL" id="JAUSWV010000002">
    <property type="protein sequence ID" value="MDQ0580577.1"/>
    <property type="molecule type" value="Genomic_DNA"/>
</dbReference>
<name>A0ABU0NN72_STRRH</name>
<comment type="caution">
    <text evidence="1">The sequence shown here is derived from an EMBL/GenBank/DDBJ whole genome shotgun (WGS) entry which is preliminary data.</text>
</comment>
<evidence type="ECO:0000313" key="1">
    <source>
        <dbReference type="EMBL" id="MDQ0580577.1"/>
    </source>
</evidence>
<proteinExistence type="predicted"/>
<accession>A0ABU0NN72</accession>
<protein>
    <submittedName>
        <fullName evidence="1">Membrane protein</fullName>
    </submittedName>
</protein>
<evidence type="ECO:0000313" key="2">
    <source>
        <dbReference type="Proteomes" id="UP001230654"/>
    </source>
</evidence>
<reference evidence="1 2" key="1">
    <citation type="submission" date="2023-07" db="EMBL/GenBank/DDBJ databases">
        <title>Comparative genomics of wheat-associated soil bacteria to identify genetic determinants of phenazine resistance.</title>
        <authorList>
            <person name="Mouncey N."/>
        </authorList>
    </citation>
    <scope>NUCLEOTIDE SEQUENCE [LARGE SCALE GENOMIC DNA]</scope>
    <source>
        <strain evidence="1 2">B2I6</strain>
    </source>
</reference>
<dbReference type="Proteomes" id="UP001230654">
    <property type="component" value="Unassembled WGS sequence"/>
</dbReference>
<gene>
    <name evidence="1" type="ORF">QF030_002755</name>
</gene>
<sequence length="53" mass="5959">MTLFVLVKHAAEDKVIPELTPFGGRLAQISLSKVEEEHLREAIRAARTETARE</sequence>
<organism evidence="1 2">
    <name type="scientific">Streptomyces rishiriensis</name>
    <dbReference type="NCBI Taxonomy" id="68264"/>
    <lineage>
        <taxon>Bacteria</taxon>
        <taxon>Bacillati</taxon>
        <taxon>Actinomycetota</taxon>
        <taxon>Actinomycetes</taxon>
        <taxon>Kitasatosporales</taxon>
        <taxon>Streptomycetaceae</taxon>
        <taxon>Streptomyces</taxon>
    </lineage>
</organism>
<dbReference type="InterPro" id="IPR009200">
    <property type="entry name" value="DUF1269_membrane"/>
</dbReference>
<dbReference type="Pfam" id="PF06897">
    <property type="entry name" value="DUF1269"/>
    <property type="match status" value="1"/>
</dbReference>